<evidence type="ECO:0000313" key="2">
    <source>
        <dbReference type="Proteomes" id="UP000000724"/>
    </source>
</evidence>
<accession>B6HJX3</accession>
<protein>
    <submittedName>
        <fullName evidence="1">Uncharacterized protein</fullName>
    </submittedName>
</protein>
<dbReference type="VEuPathDB" id="FungiDB:PCH_Pc21g19750"/>
<proteinExistence type="predicted"/>
<evidence type="ECO:0000313" key="1">
    <source>
        <dbReference type="EMBL" id="CAP96872.1"/>
    </source>
</evidence>
<dbReference type="EMBL" id="AM920436">
    <property type="protein sequence ID" value="CAP96872.1"/>
    <property type="molecule type" value="Genomic_DNA"/>
</dbReference>
<dbReference type="Proteomes" id="UP000000724">
    <property type="component" value="Contig Pc00c21"/>
</dbReference>
<reference evidence="1 2" key="1">
    <citation type="journal article" date="2008" name="Nat. Biotechnol.">
        <title>Genome sequencing and analysis of the filamentous fungus Penicillium chrysogenum.</title>
        <authorList>
            <person name="van den Berg M.A."/>
            <person name="Albang R."/>
            <person name="Albermann K."/>
            <person name="Badger J.H."/>
            <person name="Daran J.-M."/>
            <person name="Driessen A.J.M."/>
            <person name="Garcia-Estrada C."/>
            <person name="Fedorova N.D."/>
            <person name="Harris D.M."/>
            <person name="Heijne W.H.M."/>
            <person name="Joardar V.S."/>
            <person name="Kiel J.A.K.W."/>
            <person name="Kovalchuk A."/>
            <person name="Martin J.F."/>
            <person name="Nierman W.C."/>
            <person name="Nijland J.G."/>
            <person name="Pronk J.T."/>
            <person name="Roubos J.A."/>
            <person name="van der Klei I.J."/>
            <person name="van Peij N.N.M.E."/>
            <person name="Veenhuis M."/>
            <person name="von Doehren H."/>
            <person name="Wagner C."/>
            <person name="Wortman J.R."/>
            <person name="Bovenberg R.A.L."/>
        </authorList>
    </citation>
    <scope>NUCLEOTIDE SEQUENCE [LARGE SCALE GENOMIC DNA]</scope>
    <source>
        <strain evidence="2">ATCC 28089 / DSM 1075 / NRRL 1951 / Wisconsin 54-1255</strain>
    </source>
</reference>
<dbReference type="AlphaFoldDB" id="B6HJX3"/>
<keyword evidence="2" id="KW-1185">Reference proteome</keyword>
<dbReference type="HOGENOM" id="CLU_2109836_0_0_1"/>
<sequence>MENESQRVNTDHRTSPIKGTCCPRRYDGAWMRYLSASVAGVNVWPKPLTLTTHMNGKIAMSSDPSVSEETDIMTCQLAIFINMTPGTKLIHLPSALGIIYLPISHYVAGRSLFED</sequence>
<name>B6HJX3_PENRW</name>
<gene>
    <name evidence="1" type="ORF">Pc21g19750</name>
    <name evidence="1" type="ORF">PCH_Pc21g19750</name>
</gene>
<organism evidence="1 2">
    <name type="scientific">Penicillium rubens (strain ATCC 28089 / DSM 1075 / NRRL 1951 / Wisconsin 54-1255)</name>
    <name type="common">Penicillium chrysogenum</name>
    <dbReference type="NCBI Taxonomy" id="500485"/>
    <lineage>
        <taxon>Eukaryota</taxon>
        <taxon>Fungi</taxon>
        <taxon>Dikarya</taxon>
        <taxon>Ascomycota</taxon>
        <taxon>Pezizomycotina</taxon>
        <taxon>Eurotiomycetes</taxon>
        <taxon>Eurotiomycetidae</taxon>
        <taxon>Eurotiales</taxon>
        <taxon>Aspergillaceae</taxon>
        <taxon>Penicillium</taxon>
        <taxon>Penicillium chrysogenum species complex</taxon>
    </lineage>
</organism>